<reference evidence="1" key="1">
    <citation type="submission" date="2021-01" db="EMBL/GenBank/DDBJ databases">
        <title>Whole genome shotgun sequence of Rhizocola hellebori NBRC 109834.</title>
        <authorList>
            <person name="Komaki H."/>
            <person name="Tamura T."/>
        </authorList>
    </citation>
    <scope>NUCLEOTIDE SEQUENCE</scope>
    <source>
        <strain evidence="1">NBRC 109834</strain>
    </source>
</reference>
<organism evidence="1 2">
    <name type="scientific">Rhizocola hellebori</name>
    <dbReference type="NCBI Taxonomy" id="1392758"/>
    <lineage>
        <taxon>Bacteria</taxon>
        <taxon>Bacillati</taxon>
        <taxon>Actinomycetota</taxon>
        <taxon>Actinomycetes</taxon>
        <taxon>Micromonosporales</taxon>
        <taxon>Micromonosporaceae</taxon>
        <taxon>Rhizocola</taxon>
    </lineage>
</organism>
<gene>
    <name evidence="1" type="ORF">Rhe02_05030</name>
</gene>
<accession>A0A8J3Q300</accession>
<dbReference type="RefSeq" id="WP_203906382.1">
    <property type="nucleotide sequence ID" value="NZ_BONY01000002.1"/>
</dbReference>
<evidence type="ECO:0000313" key="1">
    <source>
        <dbReference type="EMBL" id="GIH02436.1"/>
    </source>
</evidence>
<dbReference type="EMBL" id="BONY01000002">
    <property type="protein sequence ID" value="GIH02436.1"/>
    <property type="molecule type" value="Genomic_DNA"/>
</dbReference>
<dbReference type="Proteomes" id="UP000612899">
    <property type="component" value="Unassembled WGS sequence"/>
</dbReference>
<keyword evidence="2" id="KW-1185">Reference proteome</keyword>
<protein>
    <submittedName>
        <fullName evidence="1">Uncharacterized protein</fullName>
    </submittedName>
</protein>
<dbReference type="AlphaFoldDB" id="A0A8J3Q300"/>
<evidence type="ECO:0000313" key="2">
    <source>
        <dbReference type="Proteomes" id="UP000612899"/>
    </source>
</evidence>
<name>A0A8J3Q300_9ACTN</name>
<proteinExistence type="predicted"/>
<sequence length="292" mass="32671">MDSQVELLLRAGPFHDTLRAAIRSRGLTLDRVRSRLADRGWPVGLSTLSGWQHGHTRPASTGPVHALEEVLDLPRGALVDLIPRSDLDERSGALGELLDDIPGARDRSVDLLCQHDKVSVDASRRSSRIWSRIVLRARRDGVDRYVMRFFADPGADPLANPADQVEFEAGENCRLGEVRRHSRAPVIVAEFLFGQRLRAGESWVFERRIHNPCGPPSIVHACAVRHRVEQYLLQVRFDPSVRPVDCHAFSQADLYEPPRRIGALPLSTHHSVHLIGTPLITGVHGIAWRWPS</sequence>
<comment type="caution">
    <text evidence="1">The sequence shown here is derived from an EMBL/GenBank/DDBJ whole genome shotgun (WGS) entry which is preliminary data.</text>
</comment>